<evidence type="ECO:0000313" key="6">
    <source>
        <dbReference type="EMBL" id="PRX40826.1"/>
    </source>
</evidence>
<dbReference type="EMBL" id="PVNE01000010">
    <property type="protein sequence ID" value="PRX40826.1"/>
    <property type="molecule type" value="Genomic_DNA"/>
</dbReference>
<dbReference type="Proteomes" id="UP000237797">
    <property type="component" value="Unassembled WGS sequence"/>
</dbReference>
<evidence type="ECO:0000259" key="5">
    <source>
        <dbReference type="PROSITE" id="PS50937"/>
    </source>
</evidence>
<keyword evidence="3" id="KW-0804">Transcription</keyword>
<dbReference type="SMART" id="SM00422">
    <property type="entry name" value="HTH_MERR"/>
    <property type="match status" value="1"/>
</dbReference>
<dbReference type="AlphaFoldDB" id="A0A2T0LF48"/>
<dbReference type="InterPro" id="IPR009061">
    <property type="entry name" value="DNA-bd_dom_put_sf"/>
</dbReference>
<protein>
    <submittedName>
        <fullName evidence="6">DNA-binding transcriptional MerR regulator</fullName>
    </submittedName>
</protein>
<dbReference type="OrthoDB" id="9791488at2"/>
<dbReference type="PROSITE" id="PS50937">
    <property type="entry name" value="HTH_MERR_2"/>
    <property type="match status" value="1"/>
</dbReference>
<dbReference type="InterPro" id="IPR015358">
    <property type="entry name" value="Tscrpt_reg_MerR_DNA-bd"/>
</dbReference>
<evidence type="ECO:0000256" key="2">
    <source>
        <dbReference type="ARBA" id="ARBA00023125"/>
    </source>
</evidence>
<sequence length="130" mass="15737">MSEYTISDLAQMYDTTTRTIRYYEELGLLQPKRIGARRIYSDRDRVRLKLILRGRRLGFRLDEIREMLEWYDLDPTEVYQLREVIRKGDEKLAQIEEQIRDLQAVREELLELRAQMQQLLEEKTRGGRES</sequence>
<dbReference type="InterPro" id="IPR000551">
    <property type="entry name" value="MerR-type_HTH_dom"/>
</dbReference>
<dbReference type="PANTHER" id="PTHR30204:SF58">
    <property type="entry name" value="HTH-TYPE TRANSCRIPTIONAL REGULATOR YFMP"/>
    <property type="match status" value="1"/>
</dbReference>
<evidence type="ECO:0000256" key="4">
    <source>
        <dbReference type="SAM" id="Coils"/>
    </source>
</evidence>
<organism evidence="6 7">
    <name type="scientific">Planifilum fimeticola</name>
    <dbReference type="NCBI Taxonomy" id="201975"/>
    <lineage>
        <taxon>Bacteria</taxon>
        <taxon>Bacillati</taxon>
        <taxon>Bacillota</taxon>
        <taxon>Bacilli</taxon>
        <taxon>Bacillales</taxon>
        <taxon>Thermoactinomycetaceae</taxon>
        <taxon>Planifilum</taxon>
    </lineage>
</organism>
<dbReference type="InterPro" id="IPR047057">
    <property type="entry name" value="MerR_fam"/>
</dbReference>
<dbReference type="PANTHER" id="PTHR30204">
    <property type="entry name" value="REDOX-CYCLING DRUG-SENSING TRANSCRIPTIONAL ACTIVATOR SOXR"/>
    <property type="match status" value="1"/>
</dbReference>
<dbReference type="GO" id="GO:0003700">
    <property type="term" value="F:DNA-binding transcription factor activity"/>
    <property type="evidence" value="ECO:0007669"/>
    <property type="project" value="InterPro"/>
</dbReference>
<proteinExistence type="predicted"/>
<accession>A0A2T0LF48</accession>
<dbReference type="Pfam" id="PF09278">
    <property type="entry name" value="MerR-DNA-bind"/>
    <property type="match status" value="1"/>
</dbReference>
<dbReference type="Gene3D" id="1.10.1660.10">
    <property type="match status" value="1"/>
</dbReference>
<dbReference type="Pfam" id="PF00376">
    <property type="entry name" value="MerR"/>
    <property type="match status" value="1"/>
</dbReference>
<reference evidence="6 7" key="1">
    <citation type="submission" date="2018-03" db="EMBL/GenBank/DDBJ databases">
        <title>Genomic Encyclopedia of Archaeal and Bacterial Type Strains, Phase II (KMG-II): from individual species to whole genera.</title>
        <authorList>
            <person name="Goeker M."/>
        </authorList>
    </citation>
    <scope>NUCLEOTIDE SEQUENCE [LARGE SCALE GENOMIC DNA]</scope>
    <source>
        <strain evidence="6 7">DSM 44946</strain>
    </source>
</reference>
<dbReference type="CDD" id="cd04776">
    <property type="entry name" value="HTH_GnyR"/>
    <property type="match status" value="1"/>
</dbReference>
<evidence type="ECO:0000256" key="1">
    <source>
        <dbReference type="ARBA" id="ARBA00023015"/>
    </source>
</evidence>
<keyword evidence="4" id="KW-0175">Coiled coil</keyword>
<keyword evidence="7" id="KW-1185">Reference proteome</keyword>
<feature type="coiled-coil region" evidence="4">
    <location>
        <begin position="85"/>
        <end position="122"/>
    </location>
</feature>
<feature type="domain" description="HTH merR-type" evidence="5">
    <location>
        <begin position="3"/>
        <end position="70"/>
    </location>
</feature>
<name>A0A2T0LF48_9BACL</name>
<keyword evidence="2 6" id="KW-0238">DNA-binding</keyword>
<dbReference type="SUPFAM" id="SSF46955">
    <property type="entry name" value="Putative DNA-binding domain"/>
    <property type="match status" value="1"/>
</dbReference>
<dbReference type="RefSeq" id="WP_106344942.1">
    <property type="nucleotide sequence ID" value="NZ_PVNE01000010.1"/>
</dbReference>
<evidence type="ECO:0000313" key="7">
    <source>
        <dbReference type="Proteomes" id="UP000237797"/>
    </source>
</evidence>
<dbReference type="GO" id="GO:0003677">
    <property type="term" value="F:DNA binding"/>
    <property type="evidence" value="ECO:0007669"/>
    <property type="project" value="UniProtKB-KW"/>
</dbReference>
<evidence type="ECO:0000256" key="3">
    <source>
        <dbReference type="ARBA" id="ARBA00023163"/>
    </source>
</evidence>
<keyword evidence="1" id="KW-0805">Transcription regulation</keyword>
<gene>
    <name evidence="6" type="ORF">CLV97_11017</name>
</gene>
<comment type="caution">
    <text evidence="6">The sequence shown here is derived from an EMBL/GenBank/DDBJ whole genome shotgun (WGS) entry which is preliminary data.</text>
</comment>